<feature type="compositionally biased region" description="Low complexity" evidence="1">
    <location>
        <begin position="119"/>
        <end position="140"/>
    </location>
</feature>
<gene>
    <name evidence="2" type="ORF">NDU88_002576</name>
</gene>
<evidence type="ECO:0000313" key="2">
    <source>
        <dbReference type="EMBL" id="KAJ1170703.1"/>
    </source>
</evidence>
<dbReference type="Proteomes" id="UP001066276">
    <property type="component" value="Chromosome 4_1"/>
</dbReference>
<name>A0AAV7T2N1_PLEWA</name>
<comment type="caution">
    <text evidence="2">The sequence shown here is derived from an EMBL/GenBank/DDBJ whole genome shotgun (WGS) entry which is preliminary data.</text>
</comment>
<accession>A0AAV7T2N1</accession>
<reference evidence="2" key="1">
    <citation type="journal article" date="2022" name="bioRxiv">
        <title>Sequencing and chromosome-scale assembly of the giantPleurodeles waltlgenome.</title>
        <authorList>
            <person name="Brown T."/>
            <person name="Elewa A."/>
            <person name="Iarovenko S."/>
            <person name="Subramanian E."/>
            <person name="Araus A.J."/>
            <person name="Petzold A."/>
            <person name="Susuki M."/>
            <person name="Suzuki K.-i.T."/>
            <person name="Hayashi T."/>
            <person name="Toyoda A."/>
            <person name="Oliveira C."/>
            <person name="Osipova E."/>
            <person name="Leigh N.D."/>
            <person name="Simon A."/>
            <person name="Yun M.H."/>
        </authorList>
    </citation>
    <scope>NUCLEOTIDE SEQUENCE</scope>
    <source>
        <strain evidence="2">20211129_DDA</strain>
        <tissue evidence="2">Liver</tissue>
    </source>
</reference>
<evidence type="ECO:0000313" key="3">
    <source>
        <dbReference type="Proteomes" id="UP001066276"/>
    </source>
</evidence>
<dbReference type="AlphaFoldDB" id="A0AAV7T2N1"/>
<keyword evidence="3" id="KW-1185">Reference proteome</keyword>
<feature type="region of interest" description="Disordered" evidence="1">
    <location>
        <begin position="93"/>
        <end position="212"/>
    </location>
</feature>
<evidence type="ECO:0000256" key="1">
    <source>
        <dbReference type="SAM" id="MobiDB-lite"/>
    </source>
</evidence>
<protein>
    <submittedName>
        <fullName evidence="2">Uncharacterized protein</fullName>
    </submittedName>
</protein>
<organism evidence="2 3">
    <name type="scientific">Pleurodeles waltl</name>
    <name type="common">Iberian ribbed newt</name>
    <dbReference type="NCBI Taxonomy" id="8319"/>
    <lineage>
        <taxon>Eukaryota</taxon>
        <taxon>Metazoa</taxon>
        <taxon>Chordata</taxon>
        <taxon>Craniata</taxon>
        <taxon>Vertebrata</taxon>
        <taxon>Euteleostomi</taxon>
        <taxon>Amphibia</taxon>
        <taxon>Batrachia</taxon>
        <taxon>Caudata</taxon>
        <taxon>Salamandroidea</taxon>
        <taxon>Salamandridae</taxon>
        <taxon>Pleurodelinae</taxon>
        <taxon>Pleurodeles</taxon>
    </lineage>
</organism>
<dbReference type="EMBL" id="JANPWB010000007">
    <property type="protein sequence ID" value="KAJ1170703.1"/>
    <property type="molecule type" value="Genomic_DNA"/>
</dbReference>
<sequence length="212" mass="22081">MEASKLSESSGAAVLHQASQLLSWRPHGMPMAFVWGAEPVDGLLRWGGGHPRFAVKVQQDLQCASLYASYLLRLRCPSQCTGVRAPGVWSAEPRGLSAPETPNLSAADRACGRPPGPPLGRAGWRGAPRRGSGSPGRALPAGVSMPFARRSRPEGGSRLGRGLVPGPASLPEGRRHSRAPDFLAPGVRGPPRHPSGPGWDKAGSGMAVDLGG</sequence>
<proteinExistence type="predicted"/>